<dbReference type="InterPro" id="IPR013792">
    <property type="entry name" value="RNA3'P_cycl/enolpyr_Trfase_a/b"/>
</dbReference>
<feature type="domain" description="Enolpyruvate transferase" evidence="2">
    <location>
        <begin position="13"/>
        <end position="62"/>
    </location>
</feature>
<proteinExistence type="predicted"/>
<organism evidence="3 4">
    <name type="scientific">Streptomyces aureoversilis</name>
    <dbReference type="NCBI Taxonomy" id="67277"/>
    <lineage>
        <taxon>Bacteria</taxon>
        <taxon>Bacillati</taxon>
        <taxon>Actinomycetota</taxon>
        <taxon>Actinomycetes</taxon>
        <taxon>Kitasatosporales</taxon>
        <taxon>Streptomycetaceae</taxon>
        <taxon>Streptomyces</taxon>
    </lineage>
</organism>
<dbReference type="Pfam" id="PF00275">
    <property type="entry name" value="EPSP_synthase"/>
    <property type="match status" value="1"/>
</dbReference>
<gene>
    <name evidence="3" type="ORF">ACFPP6_07540</name>
</gene>
<comment type="caution">
    <text evidence="3">The sequence shown here is derived from an EMBL/GenBank/DDBJ whole genome shotgun (WGS) entry which is preliminary data.</text>
</comment>
<dbReference type="RefSeq" id="WP_382038418.1">
    <property type="nucleotide sequence ID" value="NZ_JBHSKJ010000003.1"/>
</dbReference>
<keyword evidence="1" id="KW-0808">Transferase</keyword>
<accession>A0ABV9ZT18</accession>
<sequence>MDGLDSVAALRVTGAGPAHGSLRVPGDKSVSHRALLLSALAHGTSTITGLSLGQDVTHTRRAVPSNASE</sequence>
<dbReference type="SUPFAM" id="SSF55205">
    <property type="entry name" value="EPT/RTPC-like"/>
    <property type="match status" value="1"/>
</dbReference>
<dbReference type="InterPro" id="IPR001986">
    <property type="entry name" value="Enolpyruvate_Tfrase_dom"/>
</dbReference>
<evidence type="ECO:0000256" key="1">
    <source>
        <dbReference type="ARBA" id="ARBA00022679"/>
    </source>
</evidence>
<dbReference type="Proteomes" id="UP001596222">
    <property type="component" value="Unassembled WGS sequence"/>
</dbReference>
<reference evidence="4" key="1">
    <citation type="journal article" date="2019" name="Int. J. Syst. Evol. Microbiol.">
        <title>The Global Catalogue of Microorganisms (GCM) 10K type strain sequencing project: providing services to taxonomists for standard genome sequencing and annotation.</title>
        <authorList>
            <consortium name="The Broad Institute Genomics Platform"/>
            <consortium name="The Broad Institute Genome Sequencing Center for Infectious Disease"/>
            <person name="Wu L."/>
            <person name="Ma J."/>
        </authorList>
    </citation>
    <scope>NUCLEOTIDE SEQUENCE [LARGE SCALE GENOMIC DNA]</scope>
    <source>
        <strain evidence="4">CGMCC 4.1641</strain>
    </source>
</reference>
<dbReference type="Gene3D" id="3.65.10.10">
    <property type="entry name" value="Enolpyruvate transferase domain"/>
    <property type="match status" value="1"/>
</dbReference>
<protein>
    <recommendedName>
        <fullName evidence="2">Enolpyruvate transferase domain-containing protein</fullName>
    </recommendedName>
</protein>
<keyword evidence="4" id="KW-1185">Reference proteome</keyword>
<evidence type="ECO:0000259" key="2">
    <source>
        <dbReference type="Pfam" id="PF00275"/>
    </source>
</evidence>
<dbReference type="EMBL" id="JBHSKJ010000003">
    <property type="protein sequence ID" value="MFC5144536.1"/>
    <property type="molecule type" value="Genomic_DNA"/>
</dbReference>
<dbReference type="InterPro" id="IPR036968">
    <property type="entry name" value="Enolpyruvate_Tfrase_sf"/>
</dbReference>
<evidence type="ECO:0000313" key="3">
    <source>
        <dbReference type="EMBL" id="MFC5144536.1"/>
    </source>
</evidence>
<name>A0ABV9ZT18_9ACTN</name>
<evidence type="ECO:0000313" key="4">
    <source>
        <dbReference type="Proteomes" id="UP001596222"/>
    </source>
</evidence>